<dbReference type="PANTHER" id="PTHR13847">
    <property type="entry name" value="SARCOSINE DEHYDROGENASE-RELATED"/>
    <property type="match status" value="1"/>
</dbReference>
<name>A0A9J7AMH8_9PROT</name>
<dbReference type="EMBL" id="CP102480">
    <property type="protein sequence ID" value="UUX48851.1"/>
    <property type="molecule type" value="Genomic_DNA"/>
</dbReference>
<dbReference type="RefSeq" id="WP_257767353.1">
    <property type="nucleotide sequence ID" value="NZ_CP102480.1"/>
</dbReference>
<dbReference type="SUPFAM" id="SSF51905">
    <property type="entry name" value="FAD/NAD(P)-binding domain"/>
    <property type="match status" value="1"/>
</dbReference>
<dbReference type="InterPro" id="IPR036188">
    <property type="entry name" value="FAD/NAD-bd_sf"/>
</dbReference>
<dbReference type="KEGG" id="naci:NUH88_15755"/>
<dbReference type="PANTHER" id="PTHR13847:SF289">
    <property type="entry name" value="GLYCINE OXIDASE"/>
    <property type="match status" value="1"/>
</dbReference>
<keyword evidence="1" id="KW-0560">Oxidoreductase</keyword>
<accession>A0A9J7AMH8</accession>
<evidence type="ECO:0000259" key="2">
    <source>
        <dbReference type="Pfam" id="PF01266"/>
    </source>
</evidence>
<organism evidence="3 4">
    <name type="scientific">Nisaea acidiphila</name>
    <dbReference type="NCBI Taxonomy" id="1862145"/>
    <lineage>
        <taxon>Bacteria</taxon>
        <taxon>Pseudomonadati</taxon>
        <taxon>Pseudomonadota</taxon>
        <taxon>Alphaproteobacteria</taxon>
        <taxon>Rhodospirillales</taxon>
        <taxon>Thalassobaculaceae</taxon>
        <taxon>Nisaea</taxon>
    </lineage>
</organism>
<gene>
    <name evidence="3" type="ORF">NUH88_15755</name>
</gene>
<reference evidence="3" key="1">
    <citation type="submission" date="2022-08" db="EMBL/GenBank/DDBJ databases">
        <title>Nisaea acidiphila sp. nov., isolated from a marine algal debris and emended description of the genus Nisaea Urios et al. 2008.</title>
        <authorList>
            <person name="Kwon K."/>
        </authorList>
    </citation>
    <scope>NUCLEOTIDE SEQUENCE</scope>
    <source>
        <strain evidence="3">MEBiC11861</strain>
    </source>
</reference>
<evidence type="ECO:0000256" key="1">
    <source>
        <dbReference type="ARBA" id="ARBA00023002"/>
    </source>
</evidence>
<dbReference type="Gene3D" id="3.30.9.10">
    <property type="entry name" value="D-Amino Acid Oxidase, subunit A, domain 2"/>
    <property type="match status" value="1"/>
</dbReference>
<proteinExistence type="predicted"/>
<dbReference type="SUPFAM" id="SSF54373">
    <property type="entry name" value="FAD-linked reductases, C-terminal domain"/>
    <property type="match status" value="1"/>
</dbReference>
<sequence>MMEPASAESPEKKHVIVVGAGIVGVSTAIWLKRDGHEVTLVDREGPAGGTSYGNAGLLASGSIVPVTGPGLIAKAPKMLFDPDQPLFLRWSYLPKMLPWLLRYLSHANAEDTQRIAKALVPIVGDCVNDHQALAAGTGAEKYIHPSDYLVAYDDKAHFEGDAFAWSIRKAHGFRFEELDTEAVRTREPVFGERFGYGVRFLDHGRISDPGAYVKALAAHLEAEGGKLVKAEVSGIVRDNGRATGVRAGGETIAGDAVVVALGAWSGRLLGGLGLEMPMESERGYHLEFWEPSAMPSTPVAVASGKFLLTPMDGRLRAAGVVEFGGLEAGPSEAPLELLRRSVRLALPNLTFKEETTWMGHRPAPTDSIPVIGEIPSLKGAWLGFGHQHVGLTGGPKTGRILAQLISGKRPNLDLAPYAPDRFGRKSRT</sequence>
<dbReference type="AlphaFoldDB" id="A0A9J7AMH8"/>
<dbReference type="Gene3D" id="3.50.50.60">
    <property type="entry name" value="FAD/NAD(P)-binding domain"/>
    <property type="match status" value="2"/>
</dbReference>
<evidence type="ECO:0000313" key="3">
    <source>
        <dbReference type="EMBL" id="UUX48851.1"/>
    </source>
</evidence>
<dbReference type="Proteomes" id="UP001060336">
    <property type="component" value="Chromosome"/>
</dbReference>
<keyword evidence="4" id="KW-1185">Reference proteome</keyword>
<protein>
    <submittedName>
        <fullName evidence="3">FAD-dependent oxidoreductase</fullName>
    </submittedName>
</protein>
<dbReference type="Pfam" id="PF01266">
    <property type="entry name" value="DAO"/>
    <property type="match status" value="1"/>
</dbReference>
<dbReference type="GO" id="GO:0005737">
    <property type="term" value="C:cytoplasm"/>
    <property type="evidence" value="ECO:0007669"/>
    <property type="project" value="TreeGrafter"/>
</dbReference>
<dbReference type="InterPro" id="IPR006076">
    <property type="entry name" value="FAD-dep_OxRdtase"/>
</dbReference>
<feature type="domain" description="FAD dependent oxidoreductase" evidence="2">
    <location>
        <begin position="14"/>
        <end position="404"/>
    </location>
</feature>
<dbReference type="GO" id="GO:0016491">
    <property type="term" value="F:oxidoreductase activity"/>
    <property type="evidence" value="ECO:0007669"/>
    <property type="project" value="UniProtKB-KW"/>
</dbReference>
<evidence type="ECO:0000313" key="4">
    <source>
        <dbReference type="Proteomes" id="UP001060336"/>
    </source>
</evidence>